<dbReference type="Pfam" id="PF00106">
    <property type="entry name" value="adh_short"/>
    <property type="match status" value="1"/>
</dbReference>
<accession>A0A8J3QLZ7</accession>
<evidence type="ECO:0000313" key="3">
    <source>
        <dbReference type="EMBL" id="GIH11903.1"/>
    </source>
</evidence>
<reference evidence="3" key="1">
    <citation type="submission" date="2021-01" db="EMBL/GenBank/DDBJ databases">
        <title>Whole genome shotgun sequence of Rugosimonospora africana NBRC 104875.</title>
        <authorList>
            <person name="Komaki H."/>
            <person name="Tamura T."/>
        </authorList>
    </citation>
    <scope>NUCLEOTIDE SEQUENCE</scope>
    <source>
        <strain evidence="3">NBRC 104875</strain>
    </source>
</reference>
<dbReference type="InterPro" id="IPR050259">
    <property type="entry name" value="SDR"/>
</dbReference>
<evidence type="ECO:0000256" key="2">
    <source>
        <dbReference type="SAM" id="SignalP"/>
    </source>
</evidence>
<comment type="caution">
    <text evidence="3">The sequence shown here is derived from an EMBL/GenBank/DDBJ whole genome shotgun (WGS) entry which is preliminary data.</text>
</comment>
<dbReference type="Gene3D" id="3.40.50.720">
    <property type="entry name" value="NAD(P)-binding Rossmann-like Domain"/>
    <property type="match status" value="1"/>
</dbReference>
<keyword evidence="4" id="KW-1185">Reference proteome</keyword>
<dbReference type="Proteomes" id="UP000642748">
    <property type="component" value="Unassembled WGS sequence"/>
</dbReference>
<dbReference type="RefSeq" id="WP_203915631.1">
    <property type="nucleotide sequence ID" value="NZ_BONZ01000001.1"/>
</dbReference>
<feature type="signal peptide" evidence="2">
    <location>
        <begin position="1"/>
        <end position="19"/>
    </location>
</feature>
<dbReference type="EMBL" id="BONZ01000001">
    <property type="protein sequence ID" value="GIH11903.1"/>
    <property type="molecule type" value="Genomic_DNA"/>
</dbReference>
<gene>
    <name evidence="3" type="ORF">Raf01_00750</name>
</gene>
<dbReference type="InterPro" id="IPR002347">
    <property type="entry name" value="SDR_fam"/>
</dbReference>
<dbReference type="PRINTS" id="PR00081">
    <property type="entry name" value="GDHRDH"/>
</dbReference>
<dbReference type="InterPro" id="IPR036291">
    <property type="entry name" value="NAD(P)-bd_dom_sf"/>
</dbReference>
<comment type="similarity">
    <text evidence="1">Belongs to the short-chain dehydrogenases/reductases (SDR) family.</text>
</comment>
<protein>
    <submittedName>
        <fullName evidence="3">3-oxoacyl-ACP reductase</fullName>
    </submittedName>
</protein>
<dbReference type="AlphaFoldDB" id="A0A8J3QLZ7"/>
<dbReference type="PANTHER" id="PTHR42879">
    <property type="entry name" value="3-OXOACYL-(ACYL-CARRIER-PROTEIN) REDUCTASE"/>
    <property type="match status" value="1"/>
</dbReference>
<evidence type="ECO:0000256" key="1">
    <source>
        <dbReference type="ARBA" id="ARBA00006484"/>
    </source>
</evidence>
<name>A0A8J3QLZ7_9ACTN</name>
<organism evidence="3 4">
    <name type="scientific">Rugosimonospora africana</name>
    <dbReference type="NCBI Taxonomy" id="556532"/>
    <lineage>
        <taxon>Bacteria</taxon>
        <taxon>Bacillati</taxon>
        <taxon>Actinomycetota</taxon>
        <taxon>Actinomycetes</taxon>
        <taxon>Micromonosporales</taxon>
        <taxon>Micromonosporaceae</taxon>
        <taxon>Rugosimonospora</taxon>
    </lineage>
</organism>
<proteinExistence type="inferred from homology"/>
<dbReference type="PANTHER" id="PTHR42879:SF2">
    <property type="entry name" value="3-OXOACYL-[ACYL-CARRIER-PROTEIN] REDUCTASE FABG"/>
    <property type="match status" value="1"/>
</dbReference>
<feature type="chain" id="PRO_5038481243" evidence="2">
    <location>
        <begin position="20"/>
        <end position="217"/>
    </location>
</feature>
<dbReference type="SUPFAM" id="SSF51735">
    <property type="entry name" value="NAD(P)-binding Rossmann-fold domains"/>
    <property type="match status" value="1"/>
</dbReference>
<keyword evidence="2" id="KW-0732">Signal</keyword>
<sequence length="217" mass="21752">MTRVAVVTGAARGVGAAVAVGLAAAGLDIAVVDEDDAACGPTVEAVSRLGRRAVATGTGDGWDAALHRVAERLGEPTVLVNAVCPEAGPALSGWALADWAARVETVLYGAFAASRAASEYMMREWWGRIVTVAVGTAPTTTEALLGLTRTLALECEPFGIAVNAVASHLPAVPVELSVPNPAPTAPGGDPFAAAVRAVSMLAGPDASGLSGQVLYVA</sequence>
<evidence type="ECO:0000313" key="4">
    <source>
        <dbReference type="Proteomes" id="UP000642748"/>
    </source>
</evidence>